<comment type="similarity">
    <text evidence="2">Belongs to the LIMR family.</text>
</comment>
<feature type="region of interest" description="Disordered" evidence="6">
    <location>
        <begin position="314"/>
        <end position="335"/>
    </location>
</feature>
<feature type="transmembrane region" description="Helical" evidence="7">
    <location>
        <begin position="505"/>
        <end position="529"/>
    </location>
</feature>
<comment type="subcellular location">
    <subcellularLocation>
        <location evidence="1">Membrane</location>
        <topology evidence="1">Multi-pass membrane protein</topology>
    </subcellularLocation>
</comment>
<evidence type="ECO:0000256" key="3">
    <source>
        <dbReference type="ARBA" id="ARBA00022692"/>
    </source>
</evidence>
<feature type="compositionally biased region" description="Low complexity" evidence="6">
    <location>
        <begin position="708"/>
        <end position="723"/>
    </location>
</feature>
<reference evidence="8" key="1">
    <citation type="submission" date="2021-01" db="EMBL/GenBank/DDBJ databases">
        <authorList>
            <person name="Corre E."/>
            <person name="Pelletier E."/>
            <person name="Niang G."/>
            <person name="Scheremetjew M."/>
            <person name="Finn R."/>
            <person name="Kale V."/>
            <person name="Holt S."/>
            <person name="Cochrane G."/>
            <person name="Meng A."/>
            <person name="Brown T."/>
            <person name="Cohen L."/>
        </authorList>
    </citation>
    <scope>NUCLEOTIDE SEQUENCE</scope>
    <source>
        <strain evidence="8">CCAP 955/1</strain>
    </source>
</reference>
<dbReference type="InterPro" id="IPR051584">
    <property type="entry name" value="GPCR-associated_LMBR1"/>
</dbReference>
<gene>
    <name evidence="8" type="ORF">SELO1098_LOCUS18740</name>
</gene>
<dbReference type="InterPro" id="IPR006876">
    <property type="entry name" value="LMBR1-like_membr_prot"/>
</dbReference>
<keyword evidence="4 7" id="KW-1133">Transmembrane helix</keyword>
<accession>A0A7S3HAN8</accession>
<feature type="transmembrane region" description="Helical" evidence="7">
    <location>
        <begin position="154"/>
        <end position="175"/>
    </location>
</feature>
<feature type="transmembrane region" description="Helical" evidence="7">
    <location>
        <begin position="421"/>
        <end position="442"/>
    </location>
</feature>
<evidence type="ECO:0000256" key="6">
    <source>
        <dbReference type="SAM" id="MobiDB-lite"/>
    </source>
</evidence>
<organism evidence="8">
    <name type="scientific">Spumella elongata</name>
    <dbReference type="NCBI Taxonomy" id="89044"/>
    <lineage>
        <taxon>Eukaryota</taxon>
        <taxon>Sar</taxon>
        <taxon>Stramenopiles</taxon>
        <taxon>Ochrophyta</taxon>
        <taxon>Chrysophyceae</taxon>
        <taxon>Chromulinales</taxon>
        <taxon>Chromulinaceae</taxon>
        <taxon>Spumella</taxon>
    </lineage>
</organism>
<evidence type="ECO:0000256" key="2">
    <source>
        <dbReference type="ARBA" id="ARBA00010487"/>
    </source>
</evidence>
<feature type="transmembrane region" description="Helical" evidence="7">
    <location>
        <begin position="111"/>
        <end position="134"/>
    </location>
</feature>
<feature type="region of interest" description="Disordered" evidence="6">
    <location>
        <begin position="708"/>
        <end position="742"/>
    </location>
</feature>
<feature type="compositionally biased region" description="Low complexity" evidence="6">
    <location>
        <begin position="673"/>
        <end position="683"/>
    </location>
</feature>
<evidence type="ECO:0000256" key="5">
    <source>
        <dbReference type="ARBA" id="ARBA00023136"/>
    </source>
</evidence>
<dbReference type="Pfam" id="PF04791">
    <property type="entry name" value="LMBR1"/>
    <property type="match status" value="1"/>
</dbReference>
<protein>
    <submittedName>
        <fullName evidence="8">Uncharacterized protein</fullName>
    </submittedName>
</protein>
<proteinExistence type="inferred from homology"/>
<dbReference type="GO" id="GO:0016020">
    <property type="term" value="C:membrane"/>
    <property type="evidence" value="ECO:0007669"/>
    <property type="project" value="UniProtKB-SubCell"/>
</dbReference>
<name>A0A7S3HAN8_9STRA</name>
<feature type="transmembrane region" description="Helical" evidence="7">
    <location>
        <begin position="6"/>
        <end position="23"/>
    </location>
</feature>
<evidence type="ECO:0000256" key="4">
    <source>
        <dbReference type="ARBA" id="ARBA00022989"/>
    </source>
</evidence>
<feature type="region of interest" description="Disordered" evidence="6">
    <location>
        <begin position="671"/>
        <end position="693"/>
    </location>
</feature>
<sequence length="755" mass="83876">MSAAIELVATEFVLLAIGCFFLLRYYAASMVSMDVFVAVYFSWVLGFASVLFLPYDLSVTLVESEHSVLLERVWKFVYWSTFILAWAVLPIQMEYHGSGHFSFKEKMWDSLYNLVFSGILALLAGVIYIIYMVSTSGGTFSQVIGFVMAMGNTYGVLLITLLMGNGLVALPMHLWRLGDIERGLRELYLSAAYAEESFQDARYELEDCEAEIETIVGLLEKSGSATLRNEVGPFVDILTNKVSNFQFAKRSKSRAYVRGFQFDKVDDAVLTTKKHLVKLHARLMTAQLKARASERRWNVLIAESERQEEIAVMRAGSGPSAGSATDSSNSSSSSNNNPSFLFTLCNPWTWRTPEFLRPYCEGLYVLWAQRLYVHSCRGAAIVCGAFSVLILWSEMLMSSQLHSPIGLMMTAYPGQTSNSVLVQGVSFVALMYMSMCTYWPLFRLNIGWTYQLQGPQQSSPFSLIFNAEYLSRLQFTIGYNFLMYLNVPQTSNTAFNQLMQNIELIPVFGTSFAVYIPLIMLIVALLTLFDGFGRIVKILGIEREDASSDSHNGLSCTCRNRDKEMEMDPQMQEKIRTGKLIVTNEIKQRRANEFLSSNNRTSASSLGSNGDLSNKKSNIMRIGAPSSVHLKMTEALIPSNATYNPTYRNIVASADTDADLELDLSDHQLGYAGSTRGTSYGRTSSDRGVELNRPGVNAADTAARNSLFGFSGNSSSSNRSGGSPTTAISRRPTTDLFSINNDEAANPYAGRYSDV</sequence>
<dbReference type="AlphaFoldDB" id="A0A7S3HAN8"/>
<keyword evidence="3 7" id="KW-0812">Transmembrane</keyword>
<evidence type="ECO:0000256" key="7">
    <source>
        <dbReference type="SAM" id="Phobius"/>
    </source>
</evidence>
<evidence type="ECO:0000313" key="8">
    <source>
        <dbReference type="EMBL" id="CAE0289895.1"/>
    </source>
</evidence>
<feature type="transmembrane region" description="Helical" evidence="7">
    <location>
        <begin position="379"/>
        <end position="401"/>
    </location>
</feature>
<dbReference type="PANTHER" id="PTHR21355">
    <property type="entry name" value="G-PROTEIN COUPLED RECEPTOR-ASSOCIATED PROTEIN LMBRD2"/>
    <property type="match status" value="1"/>
</dbReference>
<keyword evidence="5 7" id="KW-0472">Membrane</keyword>
<dbReference type="PANTHER" id="PTHR21355:SF0">
    <property type="entry name" value="G-PROTEIN COUPLED RECEPTOR-ASSOCIATED PROTEIN LMBRD2"/>
    <property type="match status" value="1"/>
</dbReference>
<feature type="transmembrane region" description="Helical" evidence="7">
    <location>
        <begin position="35"/>
        <end position="53"/>
    </location>
</feature>
<feature type="transmembrane region" description="Helical" evidence="7">
    <location>
        <begin position="73"/>
        <end position="91"/>
    </location>
</feature>
<dbReference type="EMBL" id="HBIC01036718">
    <property type="protein sequence ID" value="CAE0289895.1"/>
    <property type="molecule type" value="Transcribed_RNA"/>
</dbReference>
<evidence type="ECO:0000256" key="1">
    <source>
        <dbReference type="ARBA" id="ARBA00004141"/>
    </source>
</evidence>